<evidence type="ECO:0000313" key="1">
    <source>
        <dbReference type="EMBL" id="KQB35449.1"/>
    </source>
</evidence>
<comment type="caution">
    <text evidence="1">The sequence shown here is derived from an EMBL/GenBank/DDBJ whole genome shotgun (WGS) entry which is preliminary data.</text>
</comment>
<protein>
    <submittedName>
        <fullName evidence="1">Uncharacterized protein</fullName>
    </submittedName>
</protein>
<proteinExistence type="predicted"/>
<name>A0A0Q0WIM4_9ARCH</name>
<reference evidence="1 2" key="1">
    <citation type="submission" date="2015-09" db="EMBL/GenBank/DDBJ databases">
        <title>Heavy metals and arsenic resistance mechanisms in polyextremophilic archaea of the family Ferroplasmaceae.</title>
        <authorList>
            <person name="Bulaev A.G."/>
            <person name="Kanygina A.V."/>
        </authorList>
    </citation>
    <scope>NUCLEOTIDE SEQUENCE [LARGE SCALE GENOMIC DNA]</scope>
    <source>
        <strain evidence="1 2">VT</strain>
    </source>
</reference>
<sequence>MKTVKKILNKPANEISESMNLDINSKRIKFIDHAYAIIYSALHGCDLTDTSIDNGISRSWLSKLNSNKPYMPFIQLFYKLLDPYIKAHNYRVYSKYMRVLAYRLNIH</sequence>
<evidence type="ECO:0000313" key="2">
    <source>
        <dbReference type="Proteomes" id="UP000050320"/>
    </source>
</evidence>
<dbReference type="Proteomes" id="UP000050320">
    <property type="component" value="Unassembled WGS sequence"/>
</dbReference>
<organism evidence="1 2">
    <name type="scientific">Acidiplasma aeolicum</name>
    <dbReference type="NCBI Taxonomy" id="507754"/>
    <lineage>
        <taxon>Archaea</taxon>
        <taxon>Methanobacteriati</taxon>
        <taxon>Thermoplasmatota</taxon>
        <taxon>Thermoplasmata</taxon>
        <taxon>Thermoplasmatales</taxon>
        <taxon>Ferroplasmaceae</taxon>
        <taxon>Acidiplasma</taxon>
    </lineage>
</organism>
<gene>
    <name evidence="1" type="ORF">AOG54_08905</name>
</gene>
<keyword evidence="2" id="KW-1185">Reference proteome</keyword>
<accession>A0A0Q0WIM4</accession>
<dbReference type="EMBL" id="LKBG01000121">
    <property type="protein sequence ID" value="KQB35449.1"/>
    <property type="molecule type" value="Genomic_DNA"/>
</dbReference>
<dbReference type="AlphaFoldDB" id="A0A0Q0WIM4"/>
<dbReference type="RefSeq" id="WP_055032421.1">
    <property type="nucleotide sequence ID" value="NZ_LKBG01000121.1"/>
</dbReference>